<dbReference type="GO" id="GO:0016773">
    <property type="term" value="F:phosphotransferase activity, alcohol group as acceptor"/>
    <property type="evidence" value="ECO:0007669"/>
    <property type="project" value="InterPro"/>
</dbReference>
<comment type="similarity">
    <text evidence="1">Belongs to the FGGY kinase family.</text>
</comment>
<keyword evidence="3" id="KW-0808">Transferase</keyword>
<evidence type="ECO:0000256" key="2">
    <source>
        <dbReference type="ARBA" id="ARBA00022629"/>
    </source>
</evidence>
<reference evidence="6 7" key="1">
    <citation type="submission" date="2020-03" db="EMBL/GenBank/DDBJ databases">
        <title>Whole genome shotgun sequence of Phytohabitans rumicis NBRC 108638.</title>
        <authorList>
            <person name="Komaki H."/>
            <person name="Tamura T."/>
        </authorList>
    </citation>
    <scope>NUCLEOTIDE SEQUENCE [LARGE SCALE GENOMIC DNA]</scope>
    <source>
        <strain evidence="6 7">NBRC 108638</strain>
    </source>
</reference>
<keyword evidence="7" id="KW-1185">Reference proteome</keyword>
<dbReference type="InterPro" id="IPR000577">
    <property type="entry name" value="Carb_kinase_FGGY"/>
</dbReference>
<evidence type="ECO:0000313" key="7">
    <source>
        <dbReference type="Proteomes" id="UP000482960"/>
    </source>
</evidence>
<dbReference type="GO" id="GO:0042732">
    <property type="term" value="P:D-xylose metabolic process"/>
    <property type="evidence" value="ECO:0007669"/>
    <property type="project" value="UniProtKB-KW"/>
</dbReference>
<gene>
    <name evidence="6" type="ORF">Prum_083100</name>
</gene>
<keyword evidence="2" id="KW-0119">Carbohydrate metabolism</keyword>
<dbReference type="PROSITE" id="PS00933">
    <property type="entry name" value="FGGY_KINASES_1"/>
    <property type="match status" value="1"/>
</dbReference>
<evidence type="ECO:0000256" key="4">
    <source>
        <dbReference type="ARBA" id="ARBA00022777"/>
    </source>
</evidence>
<evidence type="ECO:0000259" key="5">
    <source>
        <dbReference type="Pfam" id="PF00370"/>
    </source>
</evidence>
<protein>
    <submittedName>
        <fullName evidence="6">Xylulose kinase</fullName>
    </submittedName>
</protein>
<accession>A0A6V8LIJ6</accession>
<dbReference type="PIRSF" id="PIRSF000538">
    <property type="entry name" value="GlpK"/>
    <property type="match status" value="1"/>
</dbReference>
<keyword evidence="2" id="KW-0859">Xylose metabolism</keyword>
<dbReference type="RefSeq" id="WP_173081862.1">
    <property type="nucleotide sequence ID" value="NZ_BAABJB010000020.1"/>
</dbReference>
<organism evidence="6 7">
    <name type="scientific">Phytohabitans rumicis</name>
    <dbReference type="NCBI Taxonomy" id="1076125"/>
    <lineage>
        <taxon>Bacteria</taxon>
        <taxon>Bacillati</taxon>
        <taxon>Actinomycetota</taxon>
        <taxon>Actinomycetes</taxon>
        <taxon>Micromonosporales</taxon>
        <taxon>Micromonosporaceae</taxon>
    </lineage>
</organism>
<dbReference type="InterPro" id="IPR018483">
    <property type="entry name" value="Carb_kinase_FGGY_CS"/>
</dbReference>
<dbReference type="EMBL" id="BLPG01000001">
    <property type="protein sequence ID" value="GFJ94668.1"/>
    <property type="molecule type" value="Genomic_DNA"/>
</dbReference>
<name>A0A6V8LIJ6_9ACTN</name>
<comment type="caution">
    <text evidence="6">The sequence shown here is derived from an EMBL/GenBank/DDBJ whole genome shotgun (WGS) entry which is preliminary data.</text>
</comment>
<dbReference type="InterPro" id="IPR018484">
    <property type="entry name" value="FGGY_N"/>
</dbReference>
<dbReference type="GO" id="GO:0016301">
    <property type="term" value="F:kinase activity"/>
    <property type="evidence" value="ECO:0007669"/>
    <property type="project" value="UniProtKB-KW"/>
</dbReference>
<dbReference type="Gene3D" id="3.30.420.40">
    <property type="match status" value="2"/>
</dbReference>
<keyword evidence="4 6" id="KW-0418">Kinase</keyword>
<dbReference type="Proteomes" id="UP000482960">
    <property type="component" value="Unassembled WGS sequence"/>
</dbReference>
<reference evidence="6 7" key="2">
    <citation type="submission" date="2020-03" db="EMBL/GenBank/DDBJ databases">
        <authorList>
            <person name="Ichikawa N."/>
            <person name="Kimura A."/>
            <person name="Kitahashi Y."/>
            <person name="Uohara A."/>
        </authorList>
    </citation>
    <scope>NUCLEOTIDE SEQUENCE [LARGE SCALE GENOMIC DNA]</scope>
    <source>
        <strain evidence="6 7">NBRC 108638</strain>
    </source>
</reference>
<dbReference type="Pfam" id="PF00370">
    <property type="entry name" value="FGGY_N"/>
    <property type="match status" value="1"/>
</dbReference>
<dbReference type="CDD" id="cd07773">
    <property type="entry name" value="ASKHA_NBD_FGGY_FK"/>
    <property type="match status" value="1"/>
</dbReference>
<evidence type="ECO:0000313" key="6">
    <source>
        <dbReference type="EMBL" id="GFJ94668.1"/>
    </source>
</evidence>
<dbReference type="InterPro" id="IPR050406">
    <property type="entry name" value="FGGY_Carb_Kinase"/>
</dbReference>
<feature type="domain" description="Carbohydrate kinase FGGY N-terminal" evidence="5">
    <location>
        <begin position="9"/>
        <end position="243"/>
    </location>
</feature>
<proteinExistence type="inferred from homology"/>
<dbReference type="PANTHER" id="PTHR43095:SF5">
    <property type="entry name" value="XYLULOSE KINASE"/>
    <property type="match status" value="1"/>
</dbReference>
<sequence>MTTMTSALLVGVDMGTSRVKAIAVDLGGVVRGEAERPTPWRREAGRTEVDPAALADLARTVAAEAATAAAEEPTVLGIGVTGMAETGVLVDGQDRPLAPAIAWHDPRGDLDTISKELGDTTFRTTTGLPVTPMPSLGKLLWLRRNNPDTKDATRFYSVAEWVVRRLGGQPVAELSLASRTGLLDLASTRPWDAATALLDWPPLLSDLVVAGTPAGRVGGDDAPPVLRGAVLTVAGHDHQVAAYGVGAATDGALFDSLGTAEALVRTIRPPLDPVEIDGLARRGMTVGWGVVAGHLCILAGLPTGLTLGRIATMIGAGTPADRDALGEQALAATAHPTLRLVDPRDGQFGLAGISDGVTPGVLWRTAVEDLVASAERLLERIDALAGSYRDVVAAGGWLRNPALLAAKRRQYPRMRTTTITEPGAYGAALLAAAAAGTPLNTQPQER</sequence>
<dbReference type="PANTHER" id="PTHR43095">
    <property type="entry name" value="SUGAR KINASE"/>
    <property type="match status" value="1"/>
</dbReference>
<dbReference type="AlphaFoldDB" id="A0A6V8LIJ6"/>
<evidence type="ECO:0000256" key="1">
    <source>
        <dbReference type="ARBA" id="ARBA00009156"/>
    </source>
</evidence>
<dbReference type="InterPro" id="IPR043129">
    <property type="entry name" value="ATPase_NBD"/>
</dbReference>
<evidence type="ECO:0000256" key="3">
    <source>
        <dbReference type="ARBA" id="ARBA00022679"/>
    </source>
</evidence>
<dbReference type="SUPFAM" id="SSF53067">
    <property type="entry name" value="Actin-like ATPase domain"/>
    <property type="match status" value="2"/>
</dbReference>